<name>A0A1A9V8W3_GLOAU</name>
<reference evidence="1" key="1">
    <citation type="submission" date="2020-05" db="UniProtKB">
        <authorList>
            <consortium name="EnsemblMetazoa"/>
        </authorList>
    </citation>
    <scope>IDENTIFICATION</scope>
    <source>
        <strain evidence="1">TTRI</strain>
    </source>
</reference>
<evidence type="ECO:0000313" key="1">
    <source>
        <dbReference type="EnsemblMetazoa" id="GAUT029616-PA"/>
    </source>
</evidence>
<keyword evidence="2" id="KW-1185">Reference proteome</keyword>
<dbReference type="EnsemblMetazoa" id="GAUT029616-RA">
    <property type="protein sequence ID" value="GAUT029616-PA"/>
    <property type="gene ID" value="GAUT029616"/>
</dbReference>
<dbReference type="Proteomes" id="UP000078200">
    <property type="component" value="Unassembled WGS sequence"/>
</dbReference>
<proteinExistence type="predicted"/>
<accession>A0A1A9V8W3</accession>
<dbReference type="AlphaFoldDB" id="A0A1A9V8W3"/>
<dbReference type="VEuPathDB" id="VectorBase:GAUT029616"/>
<protein>
    <submittedName>
        <fullName evidence="1">Uncharacterized protein</fullName>
    </submittedName>
</protein>
<organism evidence="1 2">
    <name type="scientific">Glossina austeni</name>
    <name type="common">Savannah tsetse fly</name>
    <dbReference type="NCBI Taxonomy" id="7395"/>
    <lineage>
        <taxon>Eukaryota</taxon>
        <taxon>Metazoa</taxon>
        <taxon>Ecdysozoa</taxon>
        <taxon>Arthropoda</taxon>
        <taxon>Hexapoda</taxon>
        <taxon>Insecta</taxon>
        <taxon>Pterygota</taxon>
        <taxon>Neoptera</taxon>
        <taxon>Endopterygota</taxon>
        <taxon>Diptera</taxon>
        <taxon>Brachycera</taxon>
        <taxon>Muscomorpha</taxon>
        <taxon>Hippoboscoidea</taxon>
        <taxon>Glossinidae</taxon>
        <taxon>Glossina</taxon>
    </lineage>
</organism>
<evidence type="ECO:0000313" key="2">
    <source>
        <dbReference type="Proteomes" id="UP000078200"/>
    </source>
</evidence>
<sequence>MVSMVWFHAMKFSEKTNEVQRLSDDIKGKTMIFGDEHNTSTLRVYNSLQSFLKCFIWKILFLFRISKYNFLLFSALSAGYECKSMTSQQGPRTTGCNAIAVKQTPFL</sequence>